<dbReference type="GO" id="GO:0018773">
    <property type="term" value="F:acetylpyruvate hydrolase activity"/>
    <property type="evidence" value="ECO:0007669"/>
    <property type="project" value="TreeGrafter"/>
</dbReference>
<dbReference type="Pfam" id="PF01557">
    <property type="entry name" value="FAA_hydrolase"/>
    <property type="match status" value="1"/>
</dbReference>
<sequence length="239" mass="25567">MTAFPPHEGAPGDFVVAAPPLTTVPVTGSTQLFPVRRVYCVGRNYEAHAVEMGHDPSLEPPFFFQKNPDNILPAGSDFPYPSKSSDVHFEVELVIAVGKGGSEIPVGEALDHVFGYGVGLDMTRRDLQAEAKELRRPWEIGKAFEKSAPCSGIVPASRIGHPSSGEIQLSVGGKRRQTGDLNQMIWKTPEIIAYLSGLFTLAPGDLIFSGTPSGVGAIERGEVMQASIEGVAELTVRVV</sequence>
<evidence type="ECO:0000259" key="2">
    <source>
        <dbReference type="Pfam" id="PF01557"/>
    </source>
</evidence>
<evidence type="ECO:0000256" key="1">
    <source>
        <dbReference type="ARBA" id="ARBA00022723"/>
    </source>
</evidence>
<dbReference type="RefSeq" id="WP_149762419.1">
    <property type="nucleotide sequence ID" value="NZ_BSPE01000060.1"/>
</dbReference>
<dbReference type="GO" id="GO:0046872">
    <property type="term" value="F:metal ion binding"/>
    <property type="evidence" value="ECO:0007669"/>
    <property type="project" value="UniProtKB-KW"/>
</dbReference>
<dbReference type="SUPFAM" id="SSF56529">
    <property type="entry name" value="FAH"/>
    <property type="match status" value="1"/>
</dbReference>
<keyword evidence="4" id="KW-1185">Reference proteome</keyword>
<accession>A0A1I4DA30</accession>
<dbReference type="AlphaFoldDB" id="A0A1I4DA30"/>
<evidence type="ECO:0000313" key="3">
    <source>
        <dbReference type="EMBL" id="SFK89670.1"/>
    </source>
</evidence>
<dbReference type="EMBL" id="FOSL01000016">
    <property type="protein sequence ID" value="SFK89670.1"/>
    <property type="molecule type" value="Genomic_DNA"/>
</dbReference>
<keyword evidence="3" id="KW-0670">Pyruvate</keyword>
<feature type="domain" description="Fumarylacetoacetase-like C-terminal" evidence="2">
    <location>
        <begin position="38"/>
        <end position="239"/>
    </location>
</feature>
<dbReference type="PANTHER" id="PTHR11820:SF90">
    <property type="entry name" value="FLUTATHIONE S-TRANSFERASE"/>
    <property type="match status" value="1"/>
</dbReference>
<dbReference type="Gene3D" id="3.90.850.10">
    <property type="entry name" value="Fumarylacetoacetase-like, C-terminal domain"/>
    <property type="match status" value="1"/>
</dbReference>
<reference evidence="3 4" key="1">
    <citation type="submission" date="2016-10" db="EMBL/GenBank/DDBJ databases">
        <authorList>
            <person name="Varghese N."/>
            <person name="Submissions S."/>
        </authorList>
    </citation>
    <scope>NUCLEOTIDE SEQUENCE [LARGE SCALE GENOMIC DNA]</scope>
    <source>
        <strain evidence="3 4">DSM 21822</strain>
    </source>
</reference>
<organism evidence="3 4">
    <name type="scientific">Neomesorhizobium albiziae</name>
    <dbReference type="NCBI Taxonomy" id="335020"/>
    <lineage>
        <taxon>Bacteria</taxon>
        <taxon>Pseudomonadati</taxon>
        <taxon>Pseudomonadota</taxon>
        <taxon>Alphaproteobacteria</taxon>
        <taxon>Hyphomicrobiales</taxon>
        <taxon>Phyllobacteriaceae</taxon>
        <taxon>Neomesorhizobium</taxon>
    </lineage>
</organism>
<dbReference type="PANTHER" id="PTHR11820">
    <property type="entry name" value="ACYLPYRUVASE"/>
    <property type="match status" value="1"/>
</dbReference>
<dbReference type="OrthoDB" id="5197601at2"/>
<name>A0A1I4DA30_9HYPH</name>
<proteinExistence type="predicted"/>
<dbReference type="InterPro" id="IPR011234">
    <property type="entry name" value="Fumarylacetoacetase-like_C"/>
</dbReference>
<protein>
    <submittedName>
        <fullName evidence="3">Fumarylpyruvate hydrolase</fullName>
    </submittedName>
</protein>
<keyword evidence="1" id="KW-0479">Metal-binding</keyword>
<keyword evidence="3" id="KW-0378">Hydrolase</keyword>
<gene>
    <name evidence="3" type="ORF">SAMN04488498_11692</name>
</gene>
<dbReference type="Proteomes" id="UP000323300">
    <property type="component" value="Unassembled WGS sequence"/>
</dbReference>
<dbReference type="InterPro" id="IPR036663">
    <property type="entry name" value="Fumarylacetoacetase_C_sf"/>
</dbReference>
<evidence type="ECO:0000313" key="4">
    <source>
        <dbReference type="Proteomes" id="UP000323300"/>
    </source>
</evidence>